<reference evidence="1 2" key="1">
    <citation type="submission" date="2016-10" db="EMBL/GenBank/DDBJ databases">
        <title>Genome sequence of the ascomycete fungus Penicillium subrubescens.</title>
        <authorList>
            <person name="De Vries R.P."/>
            <person name="Peng M."/>
            <person name="Dilokpimol A."/>
            <person name="Hilden K."/>
            <person name="Makela M.R."/>
            <person name="Grigoriev I."/>
            <person name="Riley R."/>
            <person name="Granchi Z."/>
        </authorList>
    </citation>
    <scope>NUCLEOTIDE SEQUENCE [LARGE SCALE GENOMIC DNA]</scope>
    <source>
        <strain evidence="1 2">CBS 132785</strain>
    </source>
</reference>
<dbReference type="InterPro" id="IPR027796">
    <property type="entry name" value="OTT_1508_deam-like"/>
</dbReference>
<dbReference type="PANTHER" id="PTHR42037:SF1">
    <property type="match status" value="1"/>
</dbReference>
<dbReference type="Pfam" id="PF14441">
    <property type="entry name" value="OTT_1508_deam"/>
    <property type="match status" value="1"/>
</dbReference>
<sequence length="525" mass="59479">MGSAALSGDLDINPERVGRPRLDPYERLLSRFYEQLFLLNALGQTRGNHTFPPFELDDRRAKARRFLQNLCYICDFKKGGSACTSVGLEELDTCYNFCVATNGETGKIAEFLTTALSSLEDIAHPTGTNQDYKNSRFLHLCIEFAAKRIEGEKKCLRRGVKDCLSRLKGQTLGSDSEFVEWLDMVVSFDNHFQLCEFAYNTRHSDQVRELYDRAMEEEARRAPSEKRSSFFLVRHYVGRLAHHIRAPKQLIDDTEDLNFLGNHTVYAIGAPSAVPPTIRDSQVNLRGILNRMFRKGDEERPQVEGGLLHLNKVAGVFGKFLHEYEHSSPEVHAEVQVLEHFHKMQKSFAGEDRFIACSKPACLCCEMYFKYHPAHVTVSCSHRKIWPNWSPPHLNHFDSQNPATRQQRDILNKMTGDLRGQVIAHVLQRSPSNPWHPDSITNITNVRYSDNFSVSFEVSNATTTKLFPVVLLSTHPNGFNSPPETAIPHILEGEADFDDVSDEEKGGVSIFDCTPATLDTLGNLF</sequence>
<organism evidence="1 2">
    <name type="scientific">Penicillium subrubescens</name>
    <dbReference type="NCBI Taxonomy" id="1316194"/>
    <lineage>
        <taxon>Eukaryota</taxon>
        <taxon>Fungi</taxon>
        <taxon>Dikarya</taxon>
        <taxon>Ascomycota</taxon>
        <taxon>Pezizomycotina</taxon>
        <taxon>Eurotiomycetes</taxon>
        <taxon>Eurotiomycetidae</taxon>
        <taxon>Eurotiales</taxon>
        <taxon>Aspergillaceae</taxon>
        <taxon>Penicillium</taxon>
    </lineage>
</organism>
<keyword evidence="2" id="KW-1185">Reference proteome</keyword>
<gene>
    <name evidence="1" type="ORF">PENSUB_13106</name>
</gene>
<name>A0A1Q5SSY0_9EURO</name>
<dbReference type="PANTHER" id="PTHR42037">
    <property type="match status" value="1"/>
</dbReference>
<dbReference type="Proteomes" id="UP000186955">
    <property type="component" value="Unassembled WGS sequence"/>
</dbReference>
<dbReference type="STRING" id="1316194.A0A1Q5SSY0"/>
<proteinExistence type="predicted"/>
<comment type="caution">
    <text evidence="1">The sequence shown here is derived from an EMBL/GenBank/DDBJ whole genome shotgun (WGS) entry which is preliminary data.</text>
</comment>
<dbReference type="AlphaFoldDB" id="A0A1Q5SSY0"/>
<evidence type="ECO:0000313" key="2">
    <source>
        <dbReference type="Proteomes" id="UP000186955"/>
    </source>
</evidence>
<evidence type="ECO:0000313" key="1">
    <source>
        <dbReference type="EMBL" id="OKO91117.1"/>
    </source>
</evidence>
<dbReference type="EMBL" id="MNBE01000754">
    <property type="protein sequence ID" value="OKO91117.1"/>
    <property type="molecule type" value="Genomic_DNA"/>
</dbReference>
<accession>A0A1Q5SSY0</accession>
<protein>
    <submittedName>
        <fullName evidence="1">Uncharacterized protein</fullName>
    </submittedName>
</protein>